<feature type="region of interest" description="Disordered" evidence="3">
    <location>
        <begin position="1"/>
        <end position="68"/>
    </location>
</feature>
<sequence>MDWTHHPHQSIYQPAQDPTAMQRGLPTYAQHSQMLQQRAATDAQAGEEAPRVKKRRAKKPKDAPRRPKSAYMFFLAEFREKWKLDHPETQRVSDVGVAAGEAWRSLTPDQKAIYEEQSVASKATYAQEIAEYTVAHPKPPKKRAKPREPGQLRRPTSAYFFFLKTFREAFKKDTPDKVVPVGEMGRLAGVRWTLMSAAEREPYERLSTASKALYARLKTLTPEQRAAQEGEPSQLQEDAAARIDEQGRSSDERLDDIDLNGSATAKPTAQSGSDLAQQQQDGAQNAAHNAAHTCSSEQPASVLAVSNAQASAQALQEAAIEL</sequence>
<feature type="domain" description="HMG box" evidence="4">
    <location>
        <begin position="64"/>
        <end position="133"/>
    </location>
</feature>
<feature type="compositionally biased region" description="Polar residues" evidence="3">
    <location>
        <begin position="29"/>
        <end position="39"/>
    </location>
</feature>
<dbReference type="SUPFAM" id="SSF47095">
    <property type="entry name" value="HMG-box"/>
    <property type="match status" value="2"/>
</dbReference>
<organism evidence="5 6">
    <name type="scientific">Coccomyxa subellipsoidea</name>
    <dbReference type="NCBI Taxonomy" id="248742"/>
    <lineage>
        <taxon>Eukaryota</taxon>
        <taxon>Viridiplantae</taxon>
        <taxon>Chlorophyta</taxon>
        <taxon>core chlorophytes</taxon>
        <taxon>Trebouxiophyceae</taxon>
        <taxon>Trebouxiophyceae incertae sedis</taxon>
        <taxon>Coccomyxaceae</taxon>
        <taxon>Coccomyxa</taxon>
    </lineage>
</organism>
<evidence type="ECO:0000256" key="1">
    <source>
        <dbReference type="ARBA" id="ARBA00023125"/>
    </source>
</evidence>
<evidence type="ECO:0000256" key="2">
    <source>
        <dbReference type="PROSITE-ProRule" id="PRU00267"/>
    </source>
</evidence>
<feature type="compositionally biased region" description="Low complexity" evidence="3">
    <location>
        <begin position="269"/>
        <end position="292"/>
    </location>
</feature>
<evidence type="ECO:0000313" key="6">
    <source>
        <dbReference type="Proteomes" id="UP001491310"/>
    </source>
</evidence>
<protein>
    <recommendedName>
        <fullName evidence="4">HMG box domain-containing protein</fullName>
    </recommendedName>
</protein>
<feature type="region of interest" description="Disordered" evidence="3">
    <location>
        <begin position="243"/>
        <end position="298"/>
    </location>
</feature>
<gene>
    <name evidence="5" type="ORF">WJX75_005161</name>
</gene>
<evidence type="ECO:0000256" key="3">
    <source>
        <dbReference type="SAM" id="MobiDB-lite"/>
    </source>
</evidence>
<comment type="caution">
    <text evidence="5">The sequence shown here is derived from an EMBL/GenBank/DDBJ whole genome shotgun (WGS) entry which is preliminary data.</text>
</comment>
<feature type="DNA-binding region" description="HMG box" evidence="2">
    <location>
        <begin position="152"/>
        <end position="216"/>
    </location>
</feature>
<feature type="DNA-binding region" description="HMG box" evidence="2">
    <location>
        <begin position="64"/>
        <end position="133"/>
    </location>
</feature>
<feature type="domain" description="HMG box" evidence="4">
    <location>
        <begin position="152"/>
        <end position="216"/>
    </location>
</feature>
<keyword evidence="1 2" id="KW-0238">DNA-binding</keyword>
<keyword evidence="6" id="KW-1185">Reference proteome</keyword>
<dbReference type="PANTHER" id="PTHR48112">
    <property type="entry name" value="HIGH MOBILITY GROUP PROTEIN DSP1"/>
    <property type="match status" value="1"/>
</dbReference>
<dbReference type="InterPro" id="IPR009071">
    <property type="entry name" value="HMG_box_dom"/>
</dbReference>
<dbReference type="Gene3D" id="1.10.30.10">
    <property type="entry name" value="High mobility group box domain"/>
    <property type="match status" value="2"/>
</dbReference>
<dbReference type="PANTHER" id="PTHR48112:SF22">
    <property type="entry name" value="MITOCHONDRIAL TRANSCRIPTION FACTOR A, ISOFORM B"/>
    <property type="match status" value="1"/>
</dbReference>
<dbReference type="Pfam" id="PF00505">
    <property type="entry name" value="HMG_box"/>
    <property type="match status" value="2"/>
</dbReference>
<dbReference type="InterPro" id="IPR036910">
    <property type="entry name" value="HMG_box_dom_sf"/>
</dbReference>
<dbReference type="InterPro" id="IPR050342">
    <property type="entry name" value="HMGB"/>
</dbReference>
<evidence type="ECO:0000313" key="5">
    <source>
        <dbReference type="EMBL" id="KAK9902762.1"/>
    </source>
</evidence>
<reference evidence="5 6" key="1">
    <citation type="journal article" date="2024" name="Nat. Commun.">
        <title>Phylogenomics reveals the evolutionary origins of lichenization in chlorophyte algae.</title>
        <authorList>
            <person name="Puginier C."/>
            <person name="Libourel C."/>
            <person name="Otte J."/>
            <person name="Skaloud P."/>
            <person name="Haon M."/>
            <person name="Grisel S."/>
            <person name="Petersen M."/>
            <person name="Berrin J.G."/>
            <person name="Delaux P.M."/>
            <person name="Dal Grande F."/>
            <person name="Keller J."/>
        </authorList>
    </citation>
    <scope>NUCLEOTIDE SEQUENCE [LARGE SCALE GENOMIC DNA]</scope>
    <source>
        <strain evidence="5 6">SAG 216-7</strain>
    </source>
</reference>
<feature type="compositionally biased region" description="Basic and acidic residues" evidence="3">
    <location>
        <begin position="243"/>
        <end position="252"/>
    </location>
</feature>
<dbReference type="Proteomes" id="UP001491310">
    <property type="component" value="Unassembled WGS sequence"/>
</dbReference>
<dbReference type="EMBL" id="JALJOT010000015">
    <property type="protein sequence ID" value="KAK9902762.1"/>
    <property type="molecule type" value="Genomic_DNA"/>
</dbReference>
<proteinExistence type="predicted"/>
<dbReference type="PROSITE" id="PS50118">
    <property type="entry name" value="HMG_BOX_2"/>
    <property type="match status" value="2"/>
</dbReference>
<accession>A0ABR2YD58</accession>
<dbReference type="SMART" id="SM00398">
    <property type="entry name" value="HMG"/>
    <property type="match status" value="2"/>
</dbReference>
<name>A0ABR2YD58_9CHLO</name>
<keyword evidence="2" id="KW-0539">Nucleus</keyword>
<evidence type="ECO:0000259" key="4">
    <source>
        <dbReference type="PROSITE" id="PS50118"/>
    </source>
</evidence>